<organism evidence="2">
    <name type="scientific">marine sediment metagenome</name>
    <dbReference type="NCBI Taxonomy" id="412755"/>
    <lineage>
        <taxon>unclassified sequences</taxon>
        <taxon>metagenomes</taxon>
        <taxon>ecological metagenomes</taxon>
    </lineage>
</organism>
<reference evidence="2" key="1">
    <citation type="journal article" date="2015" name="Nature">
        <title>Complex archaea that bridge the gap between prokaryotes and eukaryotes.</title>
        <authorList>
            <person name="Spang A."/>
            <person name="Saw J.H."/>
            <person name="Jorgensen S.L."/>
            <person name="Zaremba-Niedzwiedzka K."/>
            <person name="Martijn J."/>
            <person name="Lind A.E."/>
            <person name="van Eijk R."/>
            <person name="Schleper C."/>
            <person name="Guy L."/>
            <person name="Ettema T.J."/>
        </authorList>
    </citation>
    <scope>NUCLEOTIDE SEQUENCE</scope>
</reference>
<proteinExistence type="predicted"/>
<sequence length="63" mass="7126">MMKILMEIFWQWCGATILIIAGMVVWLIGSGEMTPSTTWAWIVIFLWAITSVALGIRTILRPS</sequence>
<protein>
    <submittedName>
        <fullName evidence="2">Uncharacterized protein</fullName>
    </submittedName>
</protein>
<name>A0A0F9H546_9ZZZZ</name>
<comment type="caution">
    <text evidence="2">The sequence shown here is derived from an EMBL/GenBank/DDBJ whole genome shotgun (WGS) entry which is preliminary data.</text>
</comment>
<keyword evidence="1" id="KW-1133">Transmembrane helix</keyword>
<keyword evidence="1" id="KW-0472">Membrane</keyword>
<evidence type="ECO:0000256" key="1">
    <source>
        <dbReference type="SAM" id="Phobius"/>
    </source>
</evidence>
<feature type="transmembrane region" description="Helical" evidence="1">
    <location>
        <begin position="9"/>
        <end position="28"/>
    </location>
</feature>
<dbReference type="EMBL" id="LAZR01018001">
    <property type="protein sequence ID" value="KKL98096.1"/>
    <property type="molecule type" value="Genomic_DNA"/>
</dbReference>
<evidence type="ECO:0000313" key="2">
    <source>
        <dbReference type="EMBL" id="KKL98096.1"/>
    </source>
</evidence>
<accession>A0A0F9H546</accession>
<dbReference type="AlphaFoldDB" id="A0A0F9H546"/>
<feature type="transmembrane region" description="Helical" evidence="1">
    <location>
        <begin position="40"/>
        <end position="60"/>
    </location>
</feature>
<gene>
    <name evidence="2" type="ORF">LCGC14_1827810</name>
</gene>
<keyword evidence="1" id="KW-0812">Transmembrane</keyword>